<protein>
    <submittedName>
        <fullName evidence="1">Uncharacterized protein</fullName>
    </submittedName>
</protein>
<dbReference type="Proteomes" id="UP000254253">
    <property type="component" value="Unassembled WGS sequence"/>
</dbReference>
<dbReference type="Pfam" id="PF20131">
    <property type="entry name" value="MC3"/>
    <property type="match status" value="1"/>
</dbReference>
<accession>A0A380TUC7</accession>
<dbReference type="AlphaFoldDB" id="A0A380TUC7"/>
<reference evidence="1 2" key="1">
    <citation type="submission" date="2018-06" db="EMBL/GenBank/DDBJ databases">
        <authorList>
            <consortium name="Pathogen Informatics"/>
            <person name="Doyle S."/>
        </authorList>
    </citation>
    <scope>NUCLEOTIDE SEQUENCE [LARGE SCALE GENOMIC DNA]</scope>
    <source>
        <strain evidence="1 2">NCTC4191</strain>
    </source>
</reference>
<evidence type="ECO:0000313" key="2">
    <source>
        <dbReference type="Proteomes" id="UP000254253"/>
    </source>
</evidence>
<dbReference type="RefSeq" id="WP_115589957.1">
    <property type="nucleotide sequence ID" value="NZ_UFRN01000002.1"/>
</dbReference>
<dbReference type="InterPro" id="IPR045390">
    <property type="entry name" value="ABC-3C_MC3"/>
</dbReference>
<sequence length="142" mass="16567">MNTIDALYTVQYNPFKYGKYITAFYSELTGVEKNLLLLPLLIPLFTHPIFKNKGIRSTSSLHTIFSKPKELYDLQERIDSLRKLTSESMQYCLVNQWLYIEQDDLSVYSVQDIENIKIARNYAKLFSNHSVCEIYTILGVKP</sequence>
<organism evidence="1 2">
    <name type="scientific">Actinobacillus lignieresii</name>
    <dbReference type="NCBI Taxonomy" id="720"/>
    <lineage>
        <taxon>Bacteria</taxon>
        <taxon>Pseudomonadati</taxon>
        <taxon>Pseudomonadota</taxon>
        <taxon>Gammaproteobacteria</taxon>
        <taxon>Pasteurellales</taxon>
        <taxon>Pasteurellaceae</taxon>
        <taxon>Actinobacillus</taxon>
    </lineage>
</organism>
<evidence type="ECO:0000313" key="1">
    <source>
        <dbReference type="EMBL" id="SUT91364.1"/>
    </source>
</evidence>
<dbReference type="EMBL" id="UFRN01000002">
    <property type="protein sequence ID" value="SUT91364.1"/>
    <property type="molecule type" value="Genomic_DNA"/>
</dbReference>
<keyword evidence="2" id="KW-1185">Reference proteome</keyword>
<gene>
    <name evidence="1" type="ORF">NCTC4191_00531</name>
</gene>
<name>A0A380TUC7_ACTLI</name>
<proteinExistence type="predicted"/>